<feature type="non-terminal residue" evidence="2">
    <location>
        <position position="1"/>
    </location>
</feature>
<dbReference type="EMBL" id="JBHLZP010001063">
    <property type="protein sequence ID" value="MFB9840396.1"/>
    <property type="molecule type" value="Genomic_DNA"/>
</dbReference>
<dbReference type="Pfam" id="PF00652">
    <property type="entry name" value="Ricin_B_lectin"/>
    <property type="match status" value="1"/>
</dbReference>
<proteinExistence type="predicted"/>
<dbReference type="InterPro" id="IPR000772">
    <property type="entry name" value="Ricin_B_lectin"/>
</dbReference>
<reference evidence="2 3" key="1">
    <citation type="submission" date="2024-09" db="EMBL/GenBank/DDBJ databases">
        <authorList>
            <person name="Sun Q."/>
            <person name="Mori K."/>
        </authorList>
    </citation>
    <scope>NUCLEOTIDE SEQUENCE [LARGE SCALE GENOMIC DNA]</scope>
    <source>
        <strain evidence="2 3">TBRC 0563</strain>
    </source>
</reference>
<sequence>MDVTAAGTANGSQVQLYDCNGTGAQQWTKGSNSSLVNAASGKCLDATGPSSANGTRLQIWTCTGAANQQWTLPS</sequence>
<dbReference type="Gene3D" id="2.80.10.50">
    <property type="match status" value="2"/>
</dbReference>
<evidence type="ECO:0000313" key="2">
    <source>
        <dbReference type="EMBL" id="MFB9840396.1"/>
    </source>
</evidence>
<accession>A0ABV5YZA3</accession>
<dbReference type="PROSITE" id="PS50231">
    <property type="entry name" value="RICIN_B_LECTIN"/>
    <property type="match status" value="1"/>
</dbReference>
<feature type="domain" description="Ricin B lectin" evidence="1">
    <location>
        <begin position="4"/>
        <end position="70"/>
    </location>
</feature>
<dbReference type="InterPro" id="IPR035992">
    <property type="entry name" value="Ricin_B-like_lectins"/>
</dbReference>
<dbReference type="Proteomes" id="UP001589627">
    <property type="component" value="Unassembled WGS sequence"/>
</dbReference>
<dbReference type="SUPFAM" id="SSF50370">
    <property type="entry name" value="Ricin B-like lectins"/>
    <property type="match status" value="1"/>
</dbReference>
<dbReference type="RefSeq" id="WP_378213624.1">
    <property type="nucleotide sequence ID" value="NZ_JBHLZP010001063.1"/>
</dbReference>
<comment type="caution">
    <text evidence="2">The sequence shown here is derived from an EMBL/GenBank/DDBJ whole genome shotgun (WGS) entry which is preliminary data.</text>
</comment>
<protein>
    <submittedName>
        <fullName evidence="2">RICIN domain-containing protein</fullName>
    </submittedName>
</protein>
<evidence type="ECO:0000259" key="1">
    <source>
        <dbReference type="Pfam" id="PF00652"/>
    </source>
</evidence>
<gene>
    <name evidence="2" type="ORF">ACFFNX_50445</name>
</gene>
<name>A0ABV5YZA3_9ACTN</name>
<keyword evidence="3" id="KW-1185">Reference proteome</keyword>
<organism evidence="2 3">
    <name type="scientific">Actinoallomurus acaciae</name>
    <dbReference type="NCBI Taxonomy" id="502577"/>
    <lineage>
        <taxon>Bacteria</taxon>
        <taxon>Bacillati</taxon>
        <taxon>Actinomycetota</taxon>
        <taxon>Actinomycetes</taxon>
        <taxon>Streptosporangiales</taxon>
        <taxon>Thermomonosporaceae</taxon>
        <taxon>Actinoallomurus</taxon>
    </lineage>
</organism>
<evidence type="ECO:0000313" key="3">
    <source>
        <dbReference type="Proteomes" id="UP001589627"/>
    </source>
</evidence>